<dbReference type="GO" id="GO:0080044">
    <property type="term" value="F:quercetin 7-O-glucosyltransferase activity"/>
    <property type="evidence" value="ECO:0007669"/>
    <property type="project" value="TreeGrafter"/>
</dbReference>
<dbReference type="Pfam" id="PF00201">
    <property type="entry name" value="UDPGT"/>
    <property type="match status" value="1"/>
</dbReference>
<evidence type="ECO:0000256" key="4">
    <source>
        <dbReference type="RuleBase" id="RU362057"/>
    </source>
</evidence>
<dbReference type="PANTHER" id="PTHR11926">
    <property type="entry name" value="GLUCOSYL/GLUCURONOSYL TRANSFERASES"/>
    <property type="match status" value="1"/>
</dbReference>
<dbReference type="InterPro" id="IPR035595">
    <property type="entry name" value="UDP_glycos_trans_CS"/>
</dbReference>
<reference evidence="5 6" key="1">
    <citation type="submission" date="2023-10" db="EMBL/GenBank/DDBJ databases">
        <title>Chromosome-scale genome assembly provides insights into flower coloration mechanisms of Canna indica.</title>
        <authorList>
            <person name="Li C."/>
        </authorList>
    </citation>
    <scope>NUCLEOTIDE SEQUENCE [LARGE SCALE GENOMIC DNA]</scope>
    <source>
        <tissue evidence="5">Flower</tissue>
    </source>
</reference>
<evidence type="ECO:0000256" key="3">
    <source>
        <dbReference type="RuleBase" id="RU003718"/>
    </source>
</evidence>
<dbReference type="PROSITE" id="PS00375">
    <property type="entry name" value="UDPGT"/>
    <property type="match status" value="1"/>
</dbReference>
<dbReference type="Proteomes" id="UP001327560">
    <property type="component" value="Chromosome 7"/>
</dbReference>
<accession>A0AAQ3KTF6</accession>
<gene>
    <name evidence="5" type="ORF">Cni_G22900</name>
</gene>
<evidence type="ECO:0000256" key="1">
    <source>
        <dbReference type="ARBA" id="ARBA00009995"/>
    </source>
</evidence>
<dbReference type="EC" id="2.4.1.-" evidence="4"/>
<dbReference type="CDD" id="cd03784">
    <property type="entry name" value="GT1_Gtf-like"/>
    <property type="match status" value="1"/>
</dbReference>
<keyword evidence="3" id="KW-0328">Glycosyltransferase</keyword>
<dbReference type="PANTHER" id="PTHR11926:SF1534">
    <property type="entry name" value="GLYCOSYLTRANSFERASE"/>
    <property type="match status" value="1"/>
</dbReference>
<protein>
    <recommendedName>
        <fullName evidence="4">Glycosyltransferase</fullName>
        <ecNumber evidence="4">2.4.1.-</ecNumber>
    </recommendedName>
</protein>
<keyword evidence="2 3" id="KW-0808">Transferase</keyword>
<organism evidence="5 6">
    <name type="scientific">Canna indica</name>
    <name type="common">Indian-shot</name>
    <dbReference type="NCBI Taxonomy" id="4628"/>
    <lineage>
        <taxon>Eukaryota</taxon>
        <taxon>Viridiplantae</taxon>
        <taxon>Streptophyta</taxon>
        <taxon>Embryophyta</taxon>
        <taxon>Tracheophyta</taxon>
        <taxon>Spermatophyta</taxon>
        <taxon>Magnoliopsida</taxon>
        <taxon>Liliopsida</taxon>
        <taxon>Zingiberales</taxon>
        <taxon>Cannaceae</taxon>
        <taxon>Canna</taxon>
    </lineage>
</organism>
<dbReference type="Gene3D" id="3.40.50.2000">
    <property type="entry name" value="Glycogen Phosphorylase B"/>
    <property type="match status" value="2"/>
</dbReference>
<dbReference type="InterPro" id="IPR002213">
    <property type="entry name" value="UDP_glucos_trans"/>
</dbReference>
<name>A0AAQ3KTF6_9LILI</name>
<sequence>MEKQHFLVVTYAAQGHVNPALNLCRRIARSAGSPRVTFSTSIFGHRRLFPKLADDEEVHDGLIFYVPFSDGYDDGFKMDVDDNNDYQNRIKTVGSKTLAAVLRSFEECGRPVTCLVYNMLLAWVGDLAREYGIRSAVYWIQPATVFAAYYHYFHGYDGFIASHRDDPLFTVNLPGLPQFKIRDLPSFIVNAKSDDIYAMAKRLFQDMFDVLDRQEAAGTTATVLVNTFDELEADALVAAGKLKLIPIGPMVPSSLLEGTKDDVLDLFKPDVKQYMEWLDSKPKKSVVYVSFGSLTVLKQRQAEEILRGLRATGRPYLWVVRKDNRAELEAGELKLGEEEEDGMVVEWCSQARVLSHPAVGCFVTHCGWNSTVEALACGMPTVAVPQWTDQATNAKLMEICGIGVRAEVDAEGAVEAAELRRCVETVMQEGERAEEMRRRAEMWKDKARVAVGEGGSSDRNLRAFVEEMASSS</sequence>
<evidence type="ECO:0000256" key="2">
    <source>
        <dbReference type="ARBA" id="ARBA00022679"/>
    </source>
</evidence>
<dbReference type="SUPFAM" id="SSF53756">
    <property type="entry name" value="UDP-Glycosyltransferase/glycogen phosphorylase"/>
    <property type="match status" value="1"/>
</dbReference>
<dbReference type="AlphaFoldDB" id="A0AAQ3KTF6"/>
<dbReference type="GO" id="GO:0080043">
    <property type="term" value="F:quercetin 3-O-glucosyltransferase activity"/>
    <property type="evidence" value="ECO:0007669"/>
    <property type="project" value="TreeGrafter"/>
</dbReference>
<keyword evidence="6" id="KW-1185">Reference proteome</keyword>
<proteinExistence type="inferred from homology"/>
<dbReference type="EMBL" id="CP136896">
    <property type="protein sequence ID" value="WOL14120.1"/>
    <property type="molecule type" value="Genomic_DNA"/>
</dbReference>
<evidence type="ECO:0000313" key="5">
    <source>
        <dbReference type="EMBL" id="WOL14120.1"/>
    </source>
</evidence>
<evidence type="ECO:0000313" key="6">
    <source>
        <dbReference type="Proteomes" id="UP001327560"/>
    </source>
</evidence>
<dbReference type="FunFam" id="3.40.50.2000:FF:000019">
    <property type="entry name" value="Glycosyltransferase"/>
    <property type="match status" value="1"/>
</dbReference>
<comment type="similarity">
    <text evidence="1 3">Belongs to the UDP-glycosyltransferase family.</text>
</comment>